<feature type="transmembrane region" description="Helical" evidence="5">
    <location>
        <begin position="77"/>
        <end position="100"/>
    </location>
</feature>
<evidence type="ECO:0000256" key="5">
    <source>
        <dbReference type="SAM" id="Phobius"/>
    </source>
</evidence>
<keyword evidence="3 5" id="KW-1133">Transmembrane helix</keyword>
<proteinExistence type="predicted"/>
<protein>
    <recommendedName>
        <fullName evidence="6">Anoctamin transmembrane domain-containing protein</fullName>
    </recommendedName>
</protein>
<dbReference type="EMBL" id="LGRX02023563">
    <property type="protein sequence ID" value="KAK3254457.1"/>
    <property type="molecule type" value="Genomic_DNA"/>
</dbReference>
<dbReference type="InterPro" id="IPR007632">
    <property type="entry name" value="Anoctamin"/>
</dbReference>
<dbReference type="GO" id="GO:0016020">
    <property type="term" value="C:membrane"/>
    <property type="evidence" value="ECO:0007669"/>
    <property type="project" value="UniProtKB-SubCell"/>
</dbReference>
<evidence type="ECO:0000256" key="3">
    <source>
        <dbReference type="ARBA" id="ARBA00022989"/>
    </source>
</evidence>
<dbReference type="Pfam" id="PF04547">
    <property type="entry name" value="Anoctamin"/>
    <property type="match status" value="1"/>
</dbReference>
<keyword evidence="8" id="KW-1185">Reference proteome</keyword>
<evidence type="ECO:0000256" key="1">
    <source>
        <dbReference type="ARBA" id="ARBA00004141"/>
    </source>
</evidence>
<evidence type="ECO:0000256" key="4">
    <source>
        <dbReference type="ARBA" id="ARBA00023136"/>
    </source>
</evidence>
<reference evidence="7 8" key="1">
    <citation type="journal article" date="2015" name="Genome Biol. Evol.">
        <title>Comparative Genomics of a Bacterivorous Green Alga Reveals Evolutionary Causalities and Consequences of Phago-Mixotrophic Mode of Nutrition.</title>
        <authorList>
            <person name="Burns J.A."/>
            <person name="Paasch A."/>
            <person name="Narechania A."/>
            <person name="Kim E."/>
        </authorList>
    </citation>
    <scope>NUCLEOTIDE SEQUENCE [LARGE SCALE GENOMIC DNA]</scope>
    <source>
        <strain evidence="7 8">PLY_AMNH</strain>
    </source>
</reference>
<dbReference type="AlphaFoldDB" id="A0AAE0CIF7"/>
<dbReference type="PANTHER" id="PTHR12308">
    <property type="entry name" value="ANOCTAMIN"/>
    <property type="match status" value="1"/>
</dbReference>
<sequence>MQLWGSLYLQSWQRKEAEIVQRWGMRDFLEREPPRSNFKGEMREVDLLGDCFSVPLTLNPDGRERYFPATSKWKRMIVGAPIIFFMIVVVIVFTVCTMYSRTVLVNAGVDLHSVYV</sequence>
<keyword evidence="4 5" id="KW-0472">Membrane</keyword>
<dbReference type="GO" id="GO:0005254">
    <property type="term" value="F:chloride channel activity"/>
    <property type="evidence" value="ECO:0007669"/>
    <property type="project" value="TreeGrafter"/>
</dbReference>
<evidence type="ECO:0000256" key="2">
    <source>
        <dbReference type="ARBA" id="ARBA00022692"/>
    </source>
</evidence>
<dbReference type="Proteomes" id="UP001190700">
    <property type="component" value="Unassembled WGS sequence"/>
</dbReference>
<evidence type="ECO:0000259" key="6">
    <source>
        <dbReference type="Pfam" id="PF04547"/>
    </source>
</evidence>
<accession>A0AAE0CIF7</accession>
<comment type="subcellular location">
    <subcellularLocation>
        <location evidence="1">Membrane</location>
        <topology evidence="1">Multi-pass membrane protein</topology>
    </subcellularLocation>
</comment>
<feature type="non-terminal residue" evidence="7">
    <location>
        <position position="116"/>
    </location>
</feature>
<evidence type="ECO:0000313" key="8">
    <source>
        <dbReference type="Proteomes" id="UP001190700"/>
    </source>
</evidence>
<organism evidence="7 8">
    <name type="scientific">Cymbomonas tetramitiformis</name>
    <dbReference type="NCBI Taxonomy" id="36881"/>
    <lineage>
        <taxon>Eukaryota</taxon>
        <taxon>Viridiplantae</taxon>
        <taxon>Chlorophyta</taxon>
        <taxon>Pyramimonadophyceae</taxon>
        <taxon>Pyramimonadales</taxon>
        <taxon>Pyramimonadaceae</taxon>
        <taxon>Cymbomonas</taxon>
    </lineage>
</organism>
<feature type="domain" description="Anoctamin transmembrane" evidence="6">
    <location>
        <begin position="1"/>
        <end position="98"/>
    </location>
</feature>
<gene>
    <name evidence="7" type="ORF">CYMTET_36327</name>
</gene>
<comment type="caution">
    <text evidence="7">The sequence shown here is derived from an EMBL/GenBank/DDBJ whole genome shotgun (WGS) entry which is preliminary data.</text>
</comment>
<dbReference type="InterPro" id="IPR049452">
    <property type="entry name" value="Anoctamin_TM"/>
</dbReference>
<name>A0AAE0CIF7_9CHLO</name>
<evidence type="ECO:0000313" key="7">
    <source>
        <dbReference type="EMBL" id="KAK3254457.1"/>
    </source>
</evidence>
<dbReference type="PANTHER" id="PTHR12308:SF73">
    <property type="entry name" value="ANOCTAMIN"/>
    <property type="match status" value="1"/>
</dbReference>
<keyword evidence="2 5" id="KW-0812">Transmembrane</keyword>